<accession>E9G1L3</accession>
<organism evidence="2 3">
    <name type="scientific">Daphnia pulex</name>
    <name type="common">Water flea</name>
    <dbReference type="NCBI Taxonomy" id="6669"/>
    <lineage>
        <taxon>Eukaryota</taxon>
        <taxon>Metazoa</taxon>
        <taxon>Ecdysozoa</taxon>
        <taxon>Arthropoda</taxon>
        <taxon>Crustacea</taxon>
        <taxon>Branchiopoda</taxon>
        <taxon>Diplostraca</taxon>
        <taxon>Cladocera</taxon>
        <taxon>Anomopoda</taxon>
        <taxon>Daphniidae</taxon>
        <taxon>Daphnia</taxon>
    </lineage>
</organism>
<evidence type="ECO:0000256" key="1">
    <source>
        <dbReference type="SAM" id="MobiDB-lite"/>
    </source>
</evidence>
<protein>
    <submittedName>
        <fullName evidence="2">Uncharacterized protein</fullName>
    </submittedName>
</protein>
<feature type="compositionally biased region" description="Basic and acidic residues" evidence="1">
    <location>
        <begin position="40"/>
        <end position="49"/>
    </location>
</feature>
<feature type="region of interest" description="Disordered" evidence="1">
    <location>
        <begin position="19"/>
        <end position="49"/>
    </location>
</feature>
<sequence>MIGRLSSSNCNSVQKHVTDALRLLSRPPESQWSGSRGPAAKKDQLLTSH</sequence>
<keyword evidence="3" id="KW-1185">Reference proteome</keyword>
<dbReference type="Proteomes" id="UP000000305">
    <property type="component" value="Unassembled WGS sequence"/>
</dbReference>
<dbReference type="EMBL" id="GL732529">
    <property type="protein sequence ID" value="EFX86516.1"/>
    <property type="molecule type" value="Genomic_DNA"/>
</dbReference>
<dbReference type="InParanoid" id="E9G1L3"/>
<gene>
    <name evidence="2" type="ORF">DAPPUDRAFT_236255</name>
</gene>
<dbReference type="AlphaFoldDB" id="E9G1L3"/>
<dbReference type="HOGENOM" id="CLU_3144357_0_0_1"/>
<name>E9G1L3_DAPPU</name>
<dbReference type="KEGG" id="dpx:DAPPUDRAFT_236255"/>
<evidence type="ECO:0000313" key="3">
    <source>
        <dbReference type="Proteomes" id="UP000000305"/>
    </source>
</evidence>
<proteinExistence type="predicted"/>
<reference evidence="2 3" key="1">
    <citation type="journal article" date="2011" name="Science">
        <title>The ecoresponsive genome of Daphnia pulex.</title>
        <authorList>
            <person name="Colbourne J.K."/>
            <person name="Pfrender M.E."/>
            <person name="Gilbert D."/>
            <person name="Thomas W.K."/>
            <person name="Tucker A."/>
            <person name="Oakley T.H."/>
            <person name="Tokishita S."/>
            <person name="Aerts A."/>
            <person name="Arnold G.J."/>
            <person name="Basu M.K."/>
            <person name="Bauer D.J."/>
            <person name="Caceres C.E."/>
            <person name="Carmel L."/>
            <person name="Casola C."/>
            <person name="Choi J.H."/>
            <person name="Detter J.C."/>
            <person name="Dong Q."/>
            <person name="Dusheyko S."/>
            <person name="Eads B.D."/>
            <person name="Frohlich T."/>
            <person name="Geiler-Samerotte K.A."/>
            <person name="Gerlach D."/>
            <person name="Hatcher P."/>
            <person name="Jogdeo S."/>
            <person name="Krijgsveld J."/>
            <person name="Kriventseva E.V."/>
            <person name="Kultz D."/>
            <person name="Laforsch C."/>
            <person name="Lindquist E."/>
            <person name="Lopez J."/>
            <person name="Manak J.R."/>
            <person name="Muller J."/>
            <person name="Pangilinan J."/>
            <person name="Patwardhan R.P."/>
            <person name="Pitluck S."/>
            <person name="Pritham E.J."/>
            <person name="Rechtsteiner A."/>
            <person name="Rho M."/>
            <person name="Rogozin I.B."/>
            <person name="Sakarya O."/>
            <person name="Salamov A."/>
            <person name="Schaack S."/>
            <person name="Shapiro H."/>
            <person name="Shiga Y."/>
            <person name="Skalitzky C."/>
            <person name="Smith Z."/>
            <person name="Souvorov A."/>
            <person name="Sung W."/>
            <person name="Tang Z."/>
            <person name="Tsuchiya D."/>
            <person name="Tu H."/>
            <person name="Vos H."/>
            <person name="Wang M."/>
            <person name="Wolf Y.I."/>
            <person name="Yamagata H."/>
            <person name="Yamada T."/>
            <person name="Ye Y."/>
            <person name="Shaw J.R."/>
            <person name="Andrews J."/>
            <person name="Crease T.J."/>
            <person name="Tang H."/>
            <person name="Lucas S.M."/>
            <person name="Robertson H.M."/>
            <person name="Bork P."/>
            <person name="Koonin E.V."/>
            <person name="Zdobnov E.M."/>
            <person name="Grigoriev I.V."/>
            <person name="Lynch M."/>
            <person name="Boore J.L."/>
        </authorList>
    </citation>
    <scope>NUCLEOTIDE SEQUENCE [LARGE SCALE GENOMIC DNA]</scope>
</reference>
<evidence type="ECO:0000313" key="2">
    <source>
        <dbReference type="EMBL" id="EFX86516.1"/>
    </source>
</evidence>